<dbReference type="Pfam" id="PF07866">
    <property type="entry name" value="DUF1653"/>
    <property type="match status" value="1"/>
</dbReference>
<feature type="domain" description="DUF1653" evidence="1">
    <location>
        <begin position="52"/>
        <end position="93"/>
    </location>
</feature>
<evidence type="ECO:0000313" key="2">
    <source>
        <dbReference type="EMBL" id="DAF43235.1"/>
    </source>
</evidence>
<organism evidence="2">
    <name type="scientific">Myoviridae sp. ctLYR7</name>
    <dbReference type="NCBI Taxonomy" id="2827679"/>
    <lineage>
        <taxon>Viruses</taxon>
        <taxon>Duplodnaviria</taxon>
        <taxon>Heunggongvirae</taxon>
        <taxon>Uroviricota</taxon>
        <taxon>Caudoviricetes</taxon>
    </lineage>
</organism>
<dbReference type="InterPro" id="IPR023387">
    <property type="entry name" value="DUF1653-like_dom"/>
</dbReference>
<accession>A0A8S5RXK8</accession>
<evidence type="ECO:0000259" key="1">
    <source>
        <dbReference type="Pfam" id="PF07866"/>
    </source>
</evidence>
<sequence>MIKSTERAAELQMKLKAPTMHSEVNTTVSPQQWGLISSIINSHHPSHIHKVKGGEYTLLHIALSEKDQSQQAVYMGEDGAIWVRPLHEFLEKFSKIEKN</sequence>
<reference evidence="2" key="1">
    <citation type="journal article" date="2021" name="Proc. Natl. Acad. Sci. U.S.A.">
        <title>A Catalog of Tens of Thousands of Viruses from Human Metagenomes Reveals Hidden Associations with Chronic Diseases.</title>
        <authorList>
            <person name="Tisza M.J."/>
            <person name="Buck C.B."/>
        </authorList>
    </citation>
    <scope>NUCLEOTIDE SEQUENCE</scope>
    <source>
        <strain evidence="2">CtLYR7</strain>
    </source>
</reference>
<name>A0A8S5RXK8_9CAUD</name>
<protein>
    <recommendedName>
        <fullName evidence="1">DUF1653 domain-containing protein</fullName>
    </recommendedName>
</protein>
<proteinExistence type="predicted"/>
<dbReference type="EMBL" id="BK032502">
    <property type="protein sequence ID" value="DAF43235.1"/>
    <property type="molecule type" value="Genomic_DNA"/>
</dbReference>